<feature type="coiled-coil region" evidence="3">
    <location>
        <begin position="257"/>
        <end position="291"/>
    </location>
</feature>
<accession>A0A2W5MXL4</accession>
<sequence>MASYHLAVKTVKRSAGRSATAAAAYRSGGVIACEREGRVHDYSRKQGIEDAFILAPEGAPDWAQDRAALWNAAEAAEVRSNAVVAREWELALPAEIGAEARREIAGAFAQALVDRYGVAADVAIHAPHREGDDRNHHAHVLTTTRVVGDDGFGKKTRVLDAAQTGGPEIEAMRGVWAELQNEALERVGTEERVDHRSLEAQREAAEERGDLVAAEELDRAPEVKLGPAANAMERRAAREAEAEGRVYEPVTDRGRAVEEAREARRVFAALREELRERVGAAREAYGQARGEGQDRVSAGLAAMRAALEKQRDGPEAGESVGDRLRRMLARDQERGRGGTSGEEKDVRARLDAALGRPTQEPEVQRDRPKPREEEREERKAPDAKAGRDTEKTRGRRGRDDGGYER</sequence>
<dbReference type="NCBIfam" id="NF041496">
    <property type="entry name" value="MobQ"/>
    <property type="match status" value="1"/>
</dbReference>
<protein>
    <submittedName>
        <fullName evidence="6">Molybdopterin-guanine dinucleotide biosynthesis protein MobA</fullName>
    </submittedName>
</protein>
<dbReference type="Proteomes" id="UP000249185">
    <property type="component" value="Unassembled WGS sequence"/>
</dbReference>
<name>A0A2W5MXL4_RHOSU</name>
<evidence type="ECO:0000256" key="4">
    <source>
        <dbReference type="SAM" id="MobiDB-lite"/>
    </source>
</evidence>
<dbReference type="Pfam" id="PF03389">
    <property type="entry name" value="MobA_MobL"/>
    <property type="match status" value="1"/>
</dbReference>
<dbReference type="InterPro" id="IPR005053">
    <property type="entry name" value="MobA_MobL"/>
</dbReference>
<evidence type="ECO:0000256" key="2">
    <source>
        <dbReference type="ARBA" id="ARBA00022971"/>
    </source>
</evidence>
<feature type="compositionally biased region" description="Basic and acidic residues" evidence="4">
    <location>
        <begin position="362"/>
        <end position="405"/>
    </location>
</feature>
<feature type="compositionally biased region" description="Basic and acidic residues" evidence="4">
    <location>
        <begin position="306"/>
        <end position="350"/>
    </location>
</feature>
<feature type="domain" description="MobA/MobL protein" evidence="5">
    <location>
        <begin position="17"/>
        <end position="235"/>
    </location>
</feature>
<evidence type="ECO:0000313" key="7">
    <source>
        <dbReference type="Proteomes" id="UP000249185"/>
    </source>
</evidence>
<dbReference type="Gene3D" id="3.30.930.30">
    <property type="match status" value="1"/>
</dbReference>
<feature type="region of interest" description="Disordered" evidence="4">
    <location>
        <begin position="305"/>
        <end position="405"/>
    </location>
</feature>
<comment type="similarity">
    <text evidence="1">Belongs to the MobA/MobL family.</text>
</comment>
<evidence type="ECO:0000259" key="5">
    <source>
        <dbReference type="Pfam" id="PF03389"/>
    </source>
</evidence>
<evidence type="ECO:0000313" key="6">
    <source>
        <dbReference type="EMBL" id="PZQ45952.1"/>
    </source>
</evidence>
<dbReference type="EMBL" id="QFPW01000034">
    <property type="protein sequence ID" value="PZQ45952.1"/>
    <property type="molecule type" value="Genomic_DNA"/>
</dbReference>
<comment type="caution">
    <text evidence="6">The sequence shown here is derived from an EMBL/GenBank/DDBJ whole genome shotgun (WGS) entry which is preliminary data.</text>
</comment>
<reference evidence="6 7" key="1">
    <citation type="submission" date="2017-08" db="EMBL/GenBank/DDBJ databases">
        <title>Infants hospitalized years apart are colonized by the same room-sourced microbial strains.</title>
        <authorList>
            <person name="Brooks B."/>
            <person name="Olm M.R."/>
            <person name="Firek B.A."/>
            <person name="Baker R."/>
            <person name="Thomas B.C."/>
            <person name="Morowitz M.J."/>
            <person name="Banfield J.F."/>
        </authorList>
    </citation>
    <scope>NUCLEOTIDE SEQUENCE [LARGE SCALE GENOMIC DNA]</scope>
    <source>
        <strain evidence="6">S2_005_002_R2_34</strain>
    </source>
</reference>
<gene>
    <name evidence="6" type="ORF">DI556_21695</name>
</gene>
<keyword evidence="3" id="KW-0175">Coiled coil</keyword>
<evidence type="ECO:0000256" key="3">
    <source>
        <dbReference type="SAM" id="Coils"/>
    </source>
</evidence>
<keyword evidence="2" id="KW-0184">Conjugation</keyword>
<organism evidence="6 7">
    <name type="scientific">Rhodovulum sulfidophilum</name>
    <name type="common">Rhodobacter sulfidophilus</name>
    <dbReference type="NCBI Taxonomy" id="35806"/>
    <lineage>
        <taxon>Bacteria</taxon>
        <taxon>Pseudomonadati</taxon>
        <taxon>Pseudomonadota</taxon>
        <taxon>Alphaproteobacteria</taxon>
        <taxon>Rhodobacterales</taxon>
        <taxon>Paracoccaceae</taxon>
        <taxon>Rhodovulum</taxon>
    </lineage>
</organism>
<proteinExistence type="inferred from homology"/>
<dbReference type="AlphaFoldDB" id="A0A2W5MXL4"/>
<evidence type="ECO:0000256" key="1">
    <source>
        <dbReference type="ARBA" id="ARBA00010873"/>
    </source>
</evidence>